<dbReference type="EMBL" id="MU069845">
    <property type="protein sequence ID" value="KAF5832842.1"/>
    <property type="molecule type" value="Genomic_DNA"/>
</dbReference>
<evidence type="ECO:0000313" key="12">
    <source>
        <dbReference type="EMBL" id="KAF5832842.1"/>
    </source>
</evidence>
<dbReference type="Proteomes" id="UP000815325">
    <property type="component" value="Unassembled WGS sequence"/>
</dbReference>
<evidence type="ECO:0000256" key="7">
    <source>
        <dbReference type="ARBA" id="ARBA00023175"/>
    </source>
</evidence>
<reference evidence="12" key="1">
    <citation type="submission" date="2017-08" db="EMBL/GenBank/DDBJ databases">
        <authorList>
            <person name="Polle J.E."/>
            <person name="Barry K."/>
            <person name="Cushman J."/>
            <person name="Schmutz J."/>
            <person name="Tran D."/>
            <person name="Hathwaick L.T."/>
            <person name="Yim W.C."/>
            <person name="Jenkins J."/>
            <person name="Mckie-Krisberg Z.M."/>
            <person name="Prochnik S."/>
            <person name="Lindquist E."/>
            <person name="Dockter R.B."/>
            <person name="Adam C."/>
            <person name="Molina H."/>
            <person name="Bunkerborg J."/>
            <person name="Jin E."/>
            <person name="Buchheim M."/>
            <person name="Magnuson J."/>
        </authorList>
    </citation>
    <scope>NUCLEOTIDE SEQUENCE</scope>
    <source>
        <strain evidence="12">CCAP 19/18</strain>
    </source>
</reference>
<accession>A0ABQ7GE56</accession>
<evidence type="ECO:0000313" key="13">
    <source>
        <dbReference type="Proteomes" id="UP000815325"/>
    </source>
</evidence>
<evidence type="ECO:0000256" key="8">
    <source>
        <dbReference type="ARBA" id="ARBA00023212"/>
    </source>
</evidence>
<sequence length="94" mass="10532">MHACMCVQGVLGTVIVSTADNKPLRTTLDDHLTKQYAELIPSLADLARNLVRDLDPQNDLEFLRIRSFKHEIMIAAKEDFVLIVIQDPQASKTA</sequence>
<evidence type="ECO:0000256" key="6">
    <source>
        <dbReference type="ARBA" id="ARBA00023017"/>
    </source>
</evidence>
<comment type="subcellular location">
    <subcellularLocation>
        <location evidence="1 10">Cytoplasm</location>
        <location evidence="1 10">Cytoskeleton</location>
    </subcellularLocation>
</comment>
<evidence type="ECO:0000259" key="11">
    <source>
        <dbReference type="SMART" id="SM00960"/>
    </source>
</evidence>
<dbReference type="PIRSF" id="PIRSF009998">
    <property type="entry name" value="DLC7"/>
    <property type="match status" value="1"/>
</dbReference>
<comment type="similarity">
    <text evidence="2 10">Belongs to the GAMAD family.</text>
</comment>
<keyword evidence="5 10" id="KW-0493">Microtubule</keyword>
<dbReference type="InterPro" id="IPR004942">
    <property type="entry name" value="Roadblock/LAMTOR2_dom"/>
</dbReference>
<evidence type="ECO:0000256" key="4">
    <source>
        <dbReference type="ARBA" id="ARBA00022490"/>
    </source>
</evidence>
<comment type="function">
    <text evidence="9">Acts as one of several non-catalytic accessory components of the cytoplasmic dynein 1 complex that are thought to be involved in linking dynein to cargos and to adapter proteins that regulate dynein function. Cytoplasmic dynein 1 acts as a motor for the intracellular retrograde motility of vesicles and organelles along microtubules.</text>
</comment>
<organism evidence="12 13">
    <name type="scientific">Dunaliella salina</name>
    <name type="common">Green alga</name>
    <name type="synonym">Protococcus salinus</name>
    <dbReference type="NCBI Taxonomy" id="3046"/>
    <lineage>
        <taxon>Eukaryota</taxon>
        <taxon>Viridiplantae</taxon>
        <taxon>Chlorophyta</taxon>
        <taxon>core chlorophytes</taxon>
        <taxon>Chlorophyceae</taxon>
        <taxon>CS clade</taxon>
        <taxon>Chlamydomonadales</taxon>
        <taxon>Dunaliellaceae</taxon>
        <taxon>Dunaliella</taxon>
    </lineage>
</organism>
<evidence type="ECO:0000256" key="10">
    <source>
        <dbReference type="PIRNR" id="PIRNR009998"/>
    </source>
</evidence>
<dbReference type="Gene3D" id="3.30.450.30">
    <property type="entry name" value="Dynein light chain 2a, cytoplasmic"/>
    <property type="match status" value="1"/>
</dbReference>
<keyword evidence="7 10" id="KW-0505">Motor protein</keyword>
<proteinExistence type="inferred from homology"/>
<keyword evidence="13" id="KW-1185">Reference proteome</keyword>
<keyword evidence="6 10" id="KW-0243">Dynein</keyword>
<evidence type="ECO:0000256" key="2">
    <source>
        <dbReference type="ARBA" id="ARBA00007191"/>
    </source>
</evidence>
<gene>
    <name evidence="12" type="ORF">DUNSADRAFT_11143</name>
</gene>
<keyword evidence="3 10" id="KW-0813">Transport</keyword>
<dbReference type="InterPro" id="IPR016561">
    <property type="entry name" value="DYNLRB1/2"/>
</dbReference>
<protein>
    <recommendedName>
        <fullName evidence="10">Dynein light chain roadblock</fullName>
    </recommendedName>
</protein>
<dbReference type="Pfam" id="PF03259">
    <property type="entry name" value="Robl_LC7"/>
    <property type="match status" value="1"/>
</dbReference>
<dbReference type="SMART" id="SM00960">
    <property type="entry name" value="Robl_LC7"/>
    <property type="match status" value="1"/>
</dbReference>
<evidence type="ECO:0000256" key="5">
    <source>
        <dbReference type="ARBA" id="ARBA00022701"/>
    </source>
</evidence>
<evidence type="ECO:0000256" key="1">
    <source>
        <dbReference type="ARBA" id="ARBA00004245"/>
    </source>
</evidence>
<keyword evidence="8 10" id="KW-0206">Cytoskeleton</keyword>
<feature type="domain" description="Roadblock/LAMTOR2" evidence="11">
    <location>
        <begin position="1"/>
        <end position="86"/>
    </location>
</feature>
<evidence type="ECO:0000256" key="3">
    <source>
        <dbReference type="ARBA" id="ARBA00022448"/>
    </source>
</evidence>
<dbReference type="SUPFAM" id="SSF103196">
    <property type="entry name" value="Roadblock/LC7 domain"/>
    <property type="match status" value="1"/>
</dbReference>
<dbReference type="PANTHER" id="PTHR10779">
    <property type="entry name" value="DYNEIN LIGHT CHAIN ROADBLOCK"/>
    <property type="match status" value="1"/>
</dbReference>
<evidence type="ECO:0000256" key="9">
    <source>
        <dbReference type="ARBA" id="ARBA00025362"/>
    </source>
</evidence>
<keyword evidence="4 10" id="KW-0963">Cytoplasm</keyword>
<name>A0ABQ7GE56_DUNSA</name>
<comment type="caution">
    <text evidence="12">The sequence shown here is derived from an EMBL/GenBank/DDBJ whole genome shotgun (WGS) entry which is preliminary data.</text>
</comment>